<organism evidence="1 2">
    <name type="scientific">Neolewinella antarctica</name>
    <dbReference type="NCBI Taxonomy" id="442734"/>
    <lineage>
        <taxon>Bacteria</taxon>
        <taxon>Pseudomonadati</taxon>
        <taxon>Bacteroidota</taxon>
        <taxon>Saprospiria</taxon>
        <taxon>Saprospirales</taxon>
        <taxon>Lewinellaceae</taxon>
        <taxon>Neolewinella</taxon>
    </lineage>
</organism>
<dbReference type="EMBL" id="JAATJH010000001">
    <property type="protein sequence ID" value="NJC24789.1"/>
    <property type="molecule type" value="Genomic_DNA"/>
</dbReference>
<name>A0ABX0X6D8_9BACT</name>
<evidence type="ECO:0000313" key="1">
    <source>
        <dbReference type="EMBL" id="NJC24789.1"/>
    </source>
</evidence>
<dbReference type="RefSeq" id="WP_168035597.1">
    <property type="nucleotide sequence ID" value="NZ_JAATJH010000001.1"/>
</dbReference>
<keyword evidence="2" id="KW-1185">Reference proteome</keyword>
<dbReference type="InterPro" id="IPR006448">
    <property type="entry name" value="Phage_term_ssu_P27"/>
</dbReference>
<proteinExistence type="predicted"/>
<dbReference type="Pfam" id="PF05119">
    <property type="entry name" value="Terminase_4"/>
    <property type="match status" value="1"/>
</dbReference>
<protein>
    <submittedName>
        <fullName evidence="1">P27 family predicted phage terminase small subunit</fullName>
    </submittedName>
</protein>
<reference evidence="1 2" key="1">
    <citation type="submission" date="2020-03" db="EMBL/GenBank/DDBJ databases">
        <title>Genomic Encyclopedia of Type Strains, Phase IV (KMG-IV): sequencing the most valuable type-strain genomes for metagenomic binning, comparative biology and taxonomic classification.</title>
        <authorList>
            <person name="Goeker M."/>
        </authorList>
    </citation>
    <scope>NUCLEOTIDE SEQUENCE [LARGE SCALE GENOMIC DNA]</scope>
    <source>
        <strain evidence="1 2">DSM 105096</strain>
    </source>
</reference>
<accession>A0ABX0X6D8</accession>
<dbReference type="Proteomes" id="UP000770785">
    <property type="component" value="Unassembled WGS sequence"/>
</dbReference>
<evidence type="ECO:0000313" key="2">
    <source>
        <dbReference type="Proteomes" id="UP000770785"/>
    </source>
</evidence>
<comment type="caution">
    <text evidence="1">The sequence shown here is derived from an EMBL/GenBank/DDBJ whole genome shotgun (WGS) entry which is preliminary data.</text>
</comment>
<sequence length="137" mass="15745">MPTPRKPKAKRASTPTLPSYLKEDSDATKVFRQTVKYLKEAGDLNKVDTEAIAAYSKAASEVKRFDEFLYDRGYTTIDKNGSERRRPQVIMRKDASDRLIQYAKMLGIDRHFREKGREKATSLGKPMDKFARLRKVG</sequence>
<gene>
    <name evidence="1" type="ORF">GGR27_000270</name>
</gene>